<dbReference type="RefSeq" id="XP_006822794.1">
    <property type="nucleotide sequence ID" value="XM_006822731.1"/>
</dbReference>
<feature type="compositionally biased region" description="Basic and acidic residues" evidence="7">
    <location>
        <begin position="182"/>
        <end position="191"/>
    </location>
</feature>
<feature type="compositionally biased region" description="Polar residues" evidence="7">
    <location>
        <begin position="232"/>
        <end position="249"/>
    </location>
</feature>
<dbReference type="PANTHER" id="PTHR46004">
    <property type="entry name" value="CYCLIC AMP RESPONSE ELEMENT-BINDING PROTEIN A"/>
    <property type="match status" value="1"/>
</dbReference>
<evidence type="ECO:0000256" key="6">
    <source>
        <dbReference type="SAM" id="Coils"/>
    </source>
</evidence>
<feature type="region of interest" description="Disordered" evidence="7">
    <location>
        <begin position="182"/>
        <end position="268"/>
    </location>
</feature>
<feature type="coiled-coil region" evidence="6">
    <location>
        <begin position="342"/>
        <end position="383"/>
    </location>
</feature>
<evidence type="ECO:0000259" key="8">
    <source>
        <dbReference type="PROSITE" id="PS50217"/>
    </source>
</evidence>
<evidence type="ECO:0000256" key="5">
    <source>
        <dbReference type="ARBA" id="ARBA00023242"/>
    </source>
</evidence>
<dbReference type="PROSITE" id="PS50217">
    <property type="entry name" value="BZIP"/>
    <property type="match status" value="1"/>
</dbReference>
<dbReference type="SMART" id="SM00338">
    <property type="entry name" value="BRLZ"/>
    <property type="match status" value="1"/>
</dbReference>
<keyword evidence="2" id="KW-0805">Transcription regulation</keyword>
<accession>A0ABM0MS03</accession>
<feature type="domain" description="BZIP" evidence="8">
    <location>
        <begin position="317"/>
        <end position="380"/>
    </location>
</feature>
<dbReference type="InterPro" id="IPR004827">
    <property type="entry name" value="bZIP"/>
</dbReference>
<evidence type="ECO:0000313" key="9">
    <source>
        <dbReference type="Proteomes" id="UP000694865"/>
    </source>
</evidence>
<dbReference type="Gene3D" id="1.20.5.170">
    <property type="match status" value="1"/>
</dbReference>
<sequence>MDCVEYDQRLPEHGPGDFGDLLEEGDMFRTNTSLSSGMEDLPCDWLNNIFEDPLLTDRVISDIAPTPHIQAEHSYSLMTEPTPPSPLLPGFRLDDFGKDLDTDGLGYSSTAEHTVYGIKQEPPMDEYETALNLSTTDDCMTCDLPAPQPPRIQMTTTPIFNMSQSKPRVQYRIKQEHIDMDIDNDSLHDPTMEQVHMPPTPPSSTPSDSEGGLSPHRSASEPGSPPCMTGKQIPSMTLAQPHTTSTVSSQQPREQQQQHTSTSGPKIVQHPVITTQLNQKIPPSGAIILSEEEKRTLVQEGYPIPTKLPLTKAEEKSLKKVRRKIKNKISAQESRRKKKEYVDCLEKRVEGYTSENTDLRKKLESLENTNKALMSQLHRLQALVSKVSKPIKATSTQTGTCLMVLVLFFALFLGSWSPTPTTDSSGYIKMPHQSSASSNPSEYHSHKSYGPVPASATYDPYSTPSIRSSRVLLSVEEEGSYPEPPYPYASKLDNLGKLLEENYTGKPFRVEALDANVDEKALILEKSLEMNYTKIHPDMKVAEMSEYQAMMHPDIATEIHAKYVAMETMARINNTSSK</sequence>
<dbReference type="Pfam" id="PF00170">
    <property type="entry name" value="bZIP_1"/>
    <property type="match status" value="1"/>
</dbReference>
<keyword evidence="4" id="KW-0804">Transcription</keyword>
<organism evidence="9 10">
    <name type="scientific">Saccoglossus kowalevskii</name>
    <name type="common">Acorn worm</name>
    <dbReference type="NCBI Taxonomy" id="10224"/>
    <lineage>
        <taxon>Eukaryota</taxon>
        <taxon>Metazoa</taxon>
        <taxon>Hemichordata</taxon>
        <taxon>Enteropneusta</taxon>
        <taxon>Harrimaniidae</taxon>
        <taxon>Saccoglossus</taxon>
    </lineage>
</organism>
<dbReference type="GeneID" id="100313582"/>
<proteinExistence type="predicted"/>
<feature type="compositionally biased region" description="Polar residues" evidence="7">
    <location>
        <begin position="432"/>
        <end position="442"/>
    </location>
</feature>
<keyword evidence="5" id="KW-0539">Nucleus</keyword>
<dbReference type="SUPFAM" id="SSF57959">
    <property type="entry name" value="Leucine zipper domain"/>
    <property type="match status" value="1"/>
</dbReference>
<evidence type="ECO:0000256" key="7">
    <source>
        <dbReference type="SAM" id="MobiDB-lite"/>
    </source>
</evidence>
<protein>
    <submittedName>
        <fullName evidence="10">CREB-like transcription factor isoform X1</fullName>
    </submittedName>
</protein>
<keyword evidence="9" id="KW-1185">Reference proteome</keyword>
<feature type="region of interest" description="Disordered" evidence="7">
    <location>
        <begin position="427"/>
        <end position="449"/>
    </location>
</feature>
<comment type="subcellular location">
    <subcellularLocation>
        <location evidence="1">Nucleus</location>
    </subcellularLocation>
</comment>
<reference evidence="10" key="1">
    <citation type="submission" date="2025-08" db="UniProtKB">
        <authorList>
            <consortium name="RefSeq"/>
        </authorList>
    </citation>
    <scope>IDENTIFICATION</scope>
    <source>
        <tissue evidence="10">Testes</tissue>
    </source>
</reference>
<dbReference type="CDD" id="cd14689">
    <property type="entry name" value="bZIP_CREB3"/>
    <property type="match status" value="1"/>
</dbReference>
<name>A0ABM0MS03_SACKO</name>
<evidence type="ECO:0000256" key="1">
    <source>
        <dbReference type="ARBA" id="ARBA00004123"/>
    </source>
</evidence>
<evidence type="ECO:0000256" key="2">
    <source>
        <dbReference type="ARBA" id="ARBA00023015"/>
    </source>
</evidence>
<keyword evidence="6" id="KW-0175">Coiled coil</keyword>
<dbReference type="PRINTS" id="PR00041">
    <property type="entry name" value="LEUZIPPRCREB"/>
</dbReference>
<evidence type="ECO:0000313" key="10">
    <source>
        <dbReference type="RefSeq" id="XP_006822794.1"/>
    </source>
</evidence>
<gene>
    <name evidence="10" type="primary">LOC100313582</name>
</gene>
<evidence type="ECO:0000256" key="3">
    <source>
        <dbReference type="ARBA" id="ARBA00023125"/>
    </source>
</evidence>
<dbReference type="InterPro" id="IPR046347">
    <property type="entry name" value="bZIP_sf"/>
</dbReference>
<dbReference type="PROSITE" id="PS00036">
    <property type="entry name" value="BZIP_BASIC"/>
    <property type="match status" value="1"/>
</dbReference>
<evidence type="ECO:0000256" key="4">
    <source>
        <dbReference type="ARBA" id="ARBA00023163"/>
    </source>
</evidence>
<dbReference type="PANTHER" id="PTHR46004:SF3">
    <property type="entry name" value="CYCLIC AMP RESPONSE ELEMENT-BINDING PROTEIN A"/>
    <property type="match status" value="1"/>
</dbReference>
<keyword evidence="3" id="KW-0238">DNA-binding</keyword>
<dbReference type="Proteomes" id="UP000694865">
    <property type="component" value="Unplaced"/>
</dbReference>